<keyword evidence="3" id="KW-1185">Reference proteome</keyword>
<evidence type="ECO:0000313" key="2">
    <source>
        <dbReference type="EMBL" id="PUZ22724.1"/>
    </source>
</evidence>
<dbReference type="AlphaFoldDB" id="A0A2T7BCA5"/>
<accession>A0A2T7BCA5</accession>
<feature type="transmembrane region" description="Helical" evidence="1">
    <location>
        <begin position="64"/>
        <end position="84"/>
    </location>
</feature>
<keyword evidence="1" id="KW-0472">Membrane</keyword>
<dbReference type="RefSeq" id="WP_108688469.1">
    <property type="nucleotide sequence ID" value="NZ_QCYK01000003.1"/>
</dbReference>
<sequence>MKSLQRTTLFTSLLLLLTMLHHAYGAFVYNTPWRLHVVFIATPVLLLVLLLQQYYLHTTRYHKMWLALYALVVLAFPLTGIGLFEGVYNHLCKNIVWPLSGPGAFYNRLFPAPMYERPDNLVFELTGLLQAFLFFPLLVYYGRFMKEHWPEGMRHMRGAPHKHDAELGNKFLF</sequence>
<organism evidence="2 3">
    <name type="scientific">Chitinophaga parva</name>
    <dbReference type="NCBI Taxonomy" id="2169414"/>
    <lineage>
        <taxon>Bacteria</taxon>
        <taxon>Pseudomonadati</taxon>
        <taxon>Bacteroidota</taxon>
        <taxon>Chitinophagia</taxon>
        <taxon>Chitinophagales</taxon>
        <taxon>Chitinophagaceae</taxon>
        <taxon>Chitinophaga</taxon>
    </lineage>
</organism>
<proteinExistence type="predicted"/>
<evidence type="ECO:0000313" key="3">
    <source>
        <dbReference type="Proteomes" id="UP000244450"/>
    </source>
</evidence>
<feature type="transmembrane region" description="Helical" evidence="1">
    <location>
        <begin position="121"/>
        <end position="141"/>
    </location>
</feature>
<keyword evidence="1" id="KW-0812">Transmembrane</keyword>
<keyword evidence="1" id="KW-1133">Transmembrane helix</keyword>
<gene>
    <name evidence="2" type="ORF">DCC81_20040</name>
</gene>
<reference evidence="2 3" key="1">
    <citation type="submission" date="2018-04" db="EMBL/GenBank/DDBJ databases">
        <title>Chitinophaga fuyangensis sp. nov., isolated from soil in a chemical factory.</title>
        <authorList>
            <person name="Chen K."/>
        </authorList>
    </citation>
    <scope>NUCLEOTIDE SEQUENCE [LARGE SCALE GENOMIC DNA]</scope>
    <source>
        <strain evidence="2 3">LY-1</strain>
    </source>
</reference>
<protein>
    <submittedName>
        <fullName evidence="2">Uncharacterized protein</fullName>
    </submittedName>
</protein>
<comment type="caution">
    <text evidence="2">The sequence shown here is derived from an EMBL/GenBank/DDBJ whole genome shotgun (WGS) entry which is preliminary data.</text>
</comment>
<dbReference type="EMBL" id="QCYK01000003">
    <property type="protein sequence ID" value="PUZ22724.1"/>
    <property type="molecule type" value="Genomic_DNA"/>
</dbReference>
<feature type="transmembrane region" description="Helical" evidence="1">
    <location>
        <begin position="35"/>
        <end position="52"/>
    </location>
</feature>
<evidence type="ECO:0000256" key="1">
    <source>
        <dbReference type="SAM" id="Phobius"/>
    </source>
</evidence>
<name>A0A2T7BCA5_9BACT</name>
<dbReference type="Proteomes" id="UP000244450">
    <property type="component" value="Unassembled WGS sequence"/>
</dbReference>
<dbReference type="OrthoDB" id="8420016at2"/>